<dbReference type="STRING" id="109895.A0A507E5D4"/>
<sequence>MLATAPVPPSASQALKDLAKLQQDLPKTELWFQQLKTSWLNKYDAAVNKGSDEEDDDLGKGATFPDKDRTERLDIPALLKAQPKNVEAEFHFHEELFKKLKFTYVEQKAKEGFLKRVLDVPPRFPSQTDLKDLEARAANEKEQLRARKTACKEMRGQVEELIVSAYNGHAALTERAQQAAQTMEEHKTLENELEELAKHCSPARDGIDDRERVVQEQDAVLAELQEQVNHWKSKLDYRQSKNATLEAEVAKLRSRGTESDSAAAEALRISKSKDPQLEKLGKWYREQTLFLKRIQGVREIRHPKNSADQIEIVWDLVGNVSCTLLIAYHRDYTAPSGYVLDAKFTDVPYQCSIADILLTANTQHKSLEGMLRHLTQHVPLRVRNLTEREREMEALAALAVEHEHDIEHMEDNNPYTGVSYDPETRQVMVHVDATGRTFALRLDENYPWAGADGIRVVAVEPRVGDESMDEAEEWTTKCRTSGVRTVKDFIPLLK</sequence>
<dbReference type="GO" id="GO:0034501">
    <property type="term" value="P:protein localization to kinetochore"/>
    <property type="evidence" value="ECO:0007669"/>
    <property type="project" value="InterPro"/>
</dbReference>
<feature type="coiled-coil region" evidence="1">
    <location>
        <begin position="130"/>
        <end position="234"/>
    </location>
</feature>
<dbReference type="GO" id="GO:0051315">
    <property type="term" value="P:attachment of mitotic spindle microtubules to kinetochore"/>
    <property type="evidence" value="ECO:0007669"/>
    <property type="project" value="TreeGrafter"/>
</dbReference>
<reference evidence="3 4" key="1">
    <citation type="journal article" date="2019" name="Sci. Rep.">
        <title>Comparative genomics of chytrid fungi reveal insights into the obligate biotrophic and pathogenic lifestyle of Synchytrium endobioticum.</title>
        <authorList>
            <person name="van de Vossenberg B.T.L.H."/>
            <person name="Warris S."/>
            <person name="Nguyen H.D.T."/>
            <person name="van Gent-Pelzer M.P.E."/>
            <person name="Joly D.L."/>
            <person name="van de Geest H.C."/>
            <person name="Bonants P.J.M."/>
            <person name="Smith D.S."/>
            <person name="Levesque C.A."/>
            <person name="van der Lee T.A.J."/>
        </authorList>
    </citation>
    <scope>NUCLEOTIDE SEQUENCE [LARGE SCALE GENOMIC DNA]</scope>
    <source>
        <strain evidence="3 4">CBS 809.83</strain>
    </source>
</reference>
<dbReference type="PANTHER" id="PTHR37329:SF1">
    <property type="entry name" value="KINETOCHORE PROTEIN SOS7"/>
    <property type="match status" value="1"/>
</dbReference>
<evidence type="ECO:0000256" key="1">
    <source>
        <dbReference type="SAM" id="Coils"/>
    </source>
</evidence>
<name>A0A507E5D4_9FUNG</name>
<gene>
    <name evidence="3" type="ORF">PhCBS80983_g03033</name>
</gene>
<organism evidence="3 4">
    <name type="scientific">Powellomyces hirtus</name>
    <dbReference type="NCBI Taxonomy" id="109895"/>
    <lineage>
        <taxon>Eukaryota</taxon>
        <taxon>Fungi</taxon>
        <taxon>Fungi incertae sedis</taxon>
        <taxon>Chytridiomycota</taxon>
        <taxon>Chytridiomycota incertae sedis</taxon>
        <taxon>Chytridiomycetes</taxon>
        <taxon>Spizellomycetales</taxon>
        <taxon>Powellomycetaceae</taxon>
        <taxon>Powellomyces</taxon>
    </lineage>
</organism>
<evidence type="ECO:0000313" key="4">
    <source>
        <dbReference type="Proteomes" id="UP000318582"/>
    </source>
</evidence>
<proteinExistence type="predicted"/>
<protein>
    <recommendedName>
        <fullName evidence="2">Kinetochore protein Sos7 coiled-coil domain-containing protein</fullName>
    </recommendedName>
</protein>
<dbReference type="PANTHER" id="PTHR37329">
    <property type="entry name" value="KINETOCHORE PROTEIN SOS7"/>
    <property type="match status" value="1"/>
</dbReference>
<comment type="caution">
    <text evidence="3">The sequence shown here is derived from an EMBL/GenBank/DDBJ whole genome shotgun (WGS) entry which is preliminary data.</text>
</comment>
<keyword evidence="4" id="KW-1185">Reference proteome</keyword>
<dbReference type="GO" id="GO:0000776">
    <property type="term" value="C:kinetochore"/>
    <property type="evidence" value="ECO:0007669"/>
    <property type="project" value="InterPro"/>
</dbReference>
<evidence type="ECO:0000313" key="3">
    <source>
        <dbReference type="EMBL" id="TPX58597.1"/>
    </source>
</evidence>
<keyword evidence="1" id="KW-0175">Coiled coil</keyword>
<dbReference type="InterPro" id="IPR037475">
    <property type="entry name" value="Sos7"/>
</dbReference>
<dbReference type="EMBL" id="QEAQ01000034">
    <property type="protein sequence ID" value="TPX58597.1"/>
    <property type="molecule type" value="Genomic_DNA"/>
</dbReference>
<feature type="domain" description="Kinetochore protein Sos7 coiled-coil" evidence="2">
    <location>
        <begin position="95"/>
        <end position="166"/>
    </location>
</feature>
<dbReference type="AlphaFoldDB" id="A0A507E5D4"/>
<evidence type="ECO:0000259" key="2">
    <source>
        <dbReference type="Pfam" id="PF20882"/>
    </source>
</evidence>
<dbReference type="Pfam" id="PF20882">
    <property type="entry name" value="Sos7"/>
    <property type="match status" value="1"/>
</dbReference>
<accession>A0A507E5D4</accession>
<dbReference type="Proteomes" id="UP000318582">
    <property type="component" value="Unassembled WGS sequence"/>
</dbReference>
<dbReference type="InterPro" id="IPR048781">
    <property type="entry name" value="Sos7_CC"/>
</dbReference>